<reference evidence="1 2" key="1">
    <citation type="submission" date="2019-06" db="EMBL/GenBank/DDBJ databases">
        <title>Sequencing the genomes of 1000 actinobacteria strains.</title>
        <authorList>
            <person name="Klenk H.-P."/>
        </authorList>
    </citation>
    <scope>NUCLEOTIDE SEQUENCE [LARGE SCALE GENOMIC DNA]</scope>
    <source>
        <strain evidence="1 2">DSM 8251</strain>
    </source>
</reference>
<sequence length="97" mass="10936">MGRGLWFVLGAGVGVYATIRGRRELKKLTPERIGVMVGRQLVDSRERMGRFVRGARVGVGERLDEKRRLDELTIHQPYTPAVDAGQPLGRAPRRVRN</sequence>
<organism evidence="1 2">
    <name type="scientific">Propioniferax innocua</name>
    <dbReference type="NCBI Taxonomy" id="1753"/>
    <lineage>
        <taxon>Bacteria</taxon>
        <taxon>Bacillati</taxon>
        <taxon>Actinomycetota</taxon>
        <taxon>Actinomycetes</taxon>
        <taxon>Propionibacteriales</taxon>
        <taxon>Propionibacteriaceae</taxon>
        <taxon>Propioniferax</taxon>
    </lineage>
</organism>
<dbReference type="OrthoDB" id="4952314at2"/>
<protein>
    <recommendedName>
        <fullName evidence="3">Secreted protein</fullName>
    </recommendedName>
</protein>
<dbReference type="RefSeq" id="WP_142092346.1">
    <property type="nucleotide sequence ID" value="NZ_BAAAMD010000003.1"/>
</dbReference>
<evidence type="ECO:0000313" key="2">
    <source>
        <dbReference type="Proteomes" id="UP000316196"/>
    </source>
</evidence>
<dbReference type="EMBL" id="VFOR01000001">
    <property type="protein sequence ID" value="TQL62513.1"/>
    <property type="molecule type" value="Genomic_DNA"/>
</dbReference>
<dbReference type="Pfam" id="PF19664">
    <property type="entry name" value="DUF6167"/>
    <property type="match status" value="1"/>
</dbReference>
<name>A0A542ZQ74_9ACTN</name>
<proteinExistence type="predicted"/>
<evidence type="ECO:0008006" key="3">
    <source>
        <dbReference type="Google" id="ProtNLM"/>
    </source>
</evidence>
<gene>
    <name evidence="1" type="ORF">FB460_0291</name>
</gene>
<keyword evidence="2" id="KW-1185">Reference proteome</keyword>
<comment type="caution">
    <text evidence="1">The sequence shown here is derived from an EMBL/GenBank/DDBJ whole genome shotgun (WGS) entry which is preliminary data.</text>
</comment>
<accession>A0A542ZQ74</accession>
<dbReference type="InterPro" id="IPR046165">
    <property type="entry name" value="DUF6167"/>
</dbReference>
<dbReference type="Proteomes" id="UP000316196">
    <property type="component" value="Unassembled WGS sequence"/>
</dbReference>
<evidence type="ECO:0000313" key="1">
    <source>
        <dbReference type="EMBL" id="TQL62513.1"/>
    </source>
</evidence>
<dbReference type="AlphaFoldDB" id="A0A542ZQ74"/>